<gene>
    <name evidence="2" type="ORF">EYF80_038197</name>
</gene>
<reference evidence="2 3" key="1">
    <citation type="submission" date="2019-03" db="EMBL/GenBank/DDBJ databases">
        <title>First draft genome of Liparis tanakae, snailfish: a comprehensive survey of snailfish specific genes.</title>
        <authorList>
            <person name="Kim W."/>
            <person name="Song I."/>
            <person name="Jeong J.-H."/>
            <person name="Kim D."/>
            <person name="Kim S."/>
            <person name="Ryu S."/>
            <person name="Song J.Y."/>
            <person name="Lee S.K."/>
        </authorList>
    </citation>
    <scope>NUCLEOTIDE SEQUENCE [LARGE SCALE GENOMIC DNA]</scope>
    <source>
        <tissue evidence="2">Muscle</tissue>
    </source>
</reference>
<feature type="compositionally biased region" description="Polar residues" evidence="1">
    <location>
        <begin position="121"/>
        <end position="131"/>
    </location>
</feature>
<evidence type="ECO:0000313" key="3">
    <source>
        <dbReference type="Proteomes" id="UP000314294"/>
    </source>
</evidence>
<feature type="compositionally biased region" description="Pro residues" evidence="1">
    <location>
        <begin position="79"/>
        <end position="90"/>
    </location>
</feature>
<name>A0A4Z2GEI8_9TELE</name>
<evidence type="ECO:0000313" key="2">
    <source>
        <dbReference type="EMBL" id="TNN51621.1"/>
    </source>
</evidence>
<dbReference type="EMBL" id="SRLO01000576">
    <property type="protein sequence ID" value="TNN51621.1"/>
    <property type="molecule type" value="Genomic_DNA"/>
</dbReference>
<protein>
    <submittedName>
        <fullName evidence="2">Uncharacterized protein</fullName>
    </submittedName>
</protein>
<keyword evidence="3" id="KW-1185">Reference proteome</keyword>
<feature type="region of interest" description="Disordered" evidence="1">
    <location>
        <begin position="29"/>
        <end position="131"/>
    </location>
</feature>
<proteinExistence type="predicted"/>
<accession>A0A4Z2GEI8</accession>
<organism evidence="2 3">
    <name type="scientific">Liparis tanakae</name>
    <name type="common">Tanaka's snailfish</name>
    <dbReference type="NCBI Taxonomy" id="230148"/>
    <lineage>
        <taxon>Eukaryota</taxon>
        <taxon>Metazoa</taxon>
        <taxon>Chordata</taxon>
        <taxon>Craniata</taxon>
        <taxon>Vertebrata</taxon>
        <taxon>Euteleostomi</taxon>
        <taxon>Actinopterygii</taxon>
        <taxon>Neopterygii</taxon>
        <taxon>Teleostei</taxon>
        <taxon>Neoteleostei</taxon>
        <taxon>Acanthomorphata</taxon>
        <taxon>Eupercaria</taxon>
        <taxon>Perciformes</taxon>
        <taxon>Cottioidei</taxon>
        <taxon>Cottales</taxon>
        <taxon>Liparidae</taxon>
        <taxon>Liparis</taxon>
    </lineage>
</organism>
<sequence>MFSMGEEEEEEEEDAFHLRIQLFAFCRPPLLDGEKKNKTSREGGVTKQHNEMMRGGEEEEGHPAKGSASRLEGAARSPTTPPSTTPPSTLPPGHFAWRGCAPGIKPASSFRAHGEDGGGRTQSVSRHMVQSGQFDAARRLRNARSEGPGVPPHTAMQMKRNALIKGQILKMRGQKEDRGSEC</sequence>
<comment type="caution">
    <text evidence="2">The sequence shown here is derived from an EMBL/GenBank/DDBJ whole genome shotgun (WGS) entry which is preliminary data.</text>
</comment>
<dbReference type="Proteomes" id="UP000314294">
    <property type="component" value="Unassembled WGS sequence"/>
</dbReference>
<evidence type="ECO:0000256" key="1">
    <source>
        <dbReference type="SAM" id="MobiDB-lite"/>
    </source>
</evidence>
<feature type="compositionally biased region" description="Basic and acidic residues" evidence="1">
    <location>
        <begin position="32"/>
        <end position="41"/>
    </location>
</feature>
<dbReference type="AlphaFoldDB" id="A0A4Z2GEI8"/>